<name>A0ABS1EQP6_9CLOT</name>
<organism evidence="7 8">
    <name type="scientific">Clostridium yunnanense</name>
    <dbReference type="NCBI Taxonomy" id="2800325"/>
    <lineage>
        <taxon>Bacteria</taxon>
        <taxon>Bacillati</taxon>
        <taxon>Bacillota</taxon>
        <taxon>Clostridia</taxon>
        <taxon>Eubacteriales</taxon>
        <taxon>Clostridiaceae</taxon>
        <taxon>Clostridium</taxon>
    </lineage>
</organism>
<dbReference type="PANTHER" id="PTHR35791">
    <property type="entry name" value="UPF0754 MEMBRANE PROTEIN YHEB"/>
    <property type="match status" value="1"/>
</dbReference>
<keyword evidence="8" id="KW-1185">Reference proteome</keyword>
<dbReference type="RefSeq" id="WP_200270115.1">
    <property type="nucleotide sequence ID" value="NZ_JAENHN010000039.1"/>
</dbReference>
<accession>A0ABS1EQP6</accession>
<dbReference type="Pfam" id="PF04286">
    <property type="entry name" value="DUF445"/>
    <property type="match status" value="1"/>
</dbReference>
<dbReference type="EMBL" id="JAENHN010000039">
    <property type="protein sequence ID" value="MBK1811677.1"/>
    <property type="molecule type" value="Genomic_DNA"/>
</dbReference>
<evidence type="ECO:0000256" key="6">
    <source>
        <dbReference type="SAM" id="Phobius"/>
    </source>
</evidence>
<feature type="transmembrane region" description="Helical" evidence="6">
    <location>
        <begin position="6"/>
        <end position="26"/>
    </location>
</feature>
<evidence type="ECO:0000256" key="3">
    <source>
        <dbReference type="ARBA" id="ARBA00022692"/>
    </source>
</evidence>
<proteinExistence type="inferred from homology"/>
<comment type="caution">
    <text evidence="7">The sequence shown here is derived from an EMBL/GenBank/DDBJ whole genome shotgun (WGS) entry which is preliminary data.</text>
</comment>
<keyword evidence="4 6" id="KW-1133">Transmembrane helix</keyword>
<feature type="transmembrane region" description="Helical" evidence="6">
    <location>
        <begin position="481"/>
        <end position="505"/>
    </location>
</feature>
<dbReference type="PANTHER" id="PTHR35791:SF1">
    <property type="entry name" value="UPF0754 MEMBRANE PROTEIN YHEB"/>
    <property type="match status" value="1"/>
</dbReference>
<reference evidence="8" key="1">
    <citation type="submission" date="2021-01" db="EMBL/GenBank/DDBJ databases">
        <title>Genome public.</title>
        <authorList>
            <person name="Liu C."/>
            <person name="Sun Q."/>
        </authorList>
    </citation>
    <scope>NUCLEOTIDE SEQUENCE [LARGE SCALE GENOMIC DNA]</scope>
    <source>
        <strain evidence="8">YIM B02505</strain>
    </source>
</reference>
<dbReference type="Proteomes" id="UP000596739">
    <property type="component" value="Unassembled WGS sequence"/>
</dbReference>
<protein>
    <submittedName>
        <fullName evidence="7">DUF445 family protein</fullName>
    </submittedName>
</protein>
<dbReference type="InterPro" id="IPR007383">
    <property type="entry name" value="DUF445"/>
</dbReference>
<comment type="subcellular location">
    <subcellularLocation>
        <location evidence="1">Endomembrane system</location>
    </subcellularLocation>
</comment>
<keyword evidence="5 6" id="KW-0472">Membrane</keyword>
<evidence type="ECO:0000256" key="4">
    <source>
        <dbReference type="ARBA" id="ARBA00022989"/>
    </source>
</evidence>
<keyword evidence="3 6" id="KW-0812">Transmembrane</keyword>
<sequence length="507" mass="57059">MKYFFGVLIGAIIGYITNWVAIKMLFRPHYEKRLFGIKLPFTPGLIPKEKARISRSVGETVGNHLLTNDVMVSALSNDNIKKHLKNMIEEKIGSAKGLDKSLDEVLEDKIGEYYKKLKIRLQVKASNYALSKVRNEEFIDSVSKLMMNKINITLLEKPDKLKELFSGNGFYNNVLNDMPKTIDKSKIVTYINKNINKSLEHLVSESMKVEDIIPLEVFSSINIYIYNERDVISKQLLAILREDKVEEKVKEAIKNNVLSGMSPLVAMFLNVDSVYDKFLLAIDGYLEDDENKALLVSYLGTVISSFGKKQVKDVLDEIPKDSREILINILSASAMEKLITPEVLEAGLKLVLDKIDSFESYHHILVLLAENYEDRIEKYIKGTIKTLVMSGMFEEKIEGSVEVLIKEVSGTSISKLLNSYDGSTNDELYKLVENIYDRFINEEGSSIIHIIDIPKIVEDQINSFDVDYAEKIILDIASKELSAITWLGALLGGVLGILSPILAGIGG</sequence>
<evidence type="ECO:0000256" key="1">
    <source>
        <dbReference type="ARBA" id="ARBA00004308"/>
    </source>
</evidence>
<evidence type="ECO:0000256" key="2">
    <source>
        <dbReference type="ARBA" id="ARBA00008053"/>
    </source>
</evidence>
<evidence type="ECO:0000313" key="8">
    <source>
        <dbReference type="Proteomes" id="UP000596739"/>
    </source>
</evidence>
<comment type="similarity">
    <text evidence="2">Belongs to the UPF0754 family.</text>
</comment>
<gene>
    <name evidence="7" type="ORF">JHL18_13725</name>
</gene>
<evidence type="ECO:0000313" key="7">
    <source>
        <dbReference type="EMBL" id="MBK1811677.1"/>
    </source>
</evidence>
<evidence type="ECO:0000256" key="5">
    <source>
        <dbReference type="ARBA" id="ARBA00023136"/>
    </source>
</evidence>